<dbReference type="EMBL" id="CP130954">
    <property type="protein sequence ID" value="WLF51220.1"/>
    <property type="molecule type" value="Genomic_DNA"/>
</dbReference>
<keyword evidence="2" id="KW-0614">Plasmid</keyword>
<dbReference type="AlphaFoldDB" id="A0AAX3YQT4"/>
<protein>
    <submittedName>
        <fullName evidence="2">Uncharacterized protein</fullName>
    </submittedName>
</protein>
<organism evidence="2 4">
    <name type="scientific">Rhodococcus opacus</name>
    <name type="common">Nocardia opaca</name>
    <dbReference type="NCBI Taxonomy" id="37919"/>
    <lineage>
        <taxon>Bacteria</taxon>
        <taxon>Bacillati</taxon>
        <taxon>Actinomycetota</taxon>
        <taxon>Actinomycetes</taxon>
        <taxon>Mycobacteriales</taxon>
        <taxon>Nocardiaceae</taxon>
        <taxon>Rhodococcus</taxon>
    </lineage>
</organism>
<dbReference type="Proteomes" id="UP001231166">
    <property type="component" value="Plasmid pRho-VOC14-C342"/>
</dbReference>
<keyword evidence="3" id="KW-1185">Reference proteome</keyword>
<evidence type="ECO:0000313" key="2">
    <source>
        <dbReference type="EMBL" id="WLF51220.1"/>
    </source>
</evidence>
<dbReference type="EMBL" id="JAPWIS010000034">
    <property type="protein sequence ID" value="MCZ4589621.1"/>
    <property type="molecule type" value="Genomic_DNA"/>
</dbReference>
<reference evidence="1" key="1">
    <citation type="submission" date="2022-12" db="EMBL/GenBank/DDBJ databases">
        <authorList>
            <person name="Krivoruchko A.V."/>
            <person name="Elkin A."/>
        </authorList>
    </citation>
    <scope>NUCLEOTIDE SEQUENCE</scope>
    <source>
        <strain evidence="1">IEGM 249</strain>
    </source>
</reference>
<dbReference type="RefSeq" id="WP_269592587.1">
    <property type="nucleotide sequence ID" value="NZ_CP130954.1"/>
</dbReference>
<accession>A0AAX3YQT4</accession>
<evidence type="ECO:0000313" key="4">
    <source>
        <dbReference type="Proteomes" id="UP001231166"/>
    </source>
</evidence>
<reference evidence="2" key="2">
    <citation type="submission" date="2023-07" db="EMBL/GenBank/DDBJ databases">
        <title>Genomic analysis of Rhodococcus opacus VOC-14 with glycol ethers degradation activity.</title>
        <authorList>
            <person name="Narkevich D.A."/>
            <person name="Hlushen A.M."/>
            <person name="Akhremchuk A.E."/>
            <person name="Sikolenko M.A."/>
            <person name="Valentovich L.N."/>
        </authorList>
    </citation>
    <scope>NUCLEOTIDE SEQUENCE</scope>
    <source>
        <strain evidence="2">VOC-14</strain>
        <plasmid evidence="2">pRho-VOC14-C342</plasmid>
    </source>
</reference>
<sequence>MATSTLPATELPIPDLDWSAASYKGHDTSDGVAYVASLRRNGKKVANVEHDGRGGVPMLYWAPNAQEHRDAWNQWVADYRSLHPKDAAYEPESVAIESLISEHQVAAMLRRSARRSTPVLRPGENILASEGYTLIRGVADSPQVQGYLRNQTNEFDRFWDGSTWVTL</sequence>
<proteinExistence type="predicted"/>
<evidence type="ECO:0000313" key="3">
    <source>
        <dbReference type="Proteomes" id="UP001066327"/>
    </source>
</evidence>
<gene>
    <name evidence="1" type="ORF">O4328_39315</name>
    <name evidence="2" type="ORF">Q5707_38305</name>
</gene>
<evidence type="ECO:0000313" key="1">
    <source>
        <dbReference type="EMBL" id="MCZ4589621.1"/>
    </source>
</evidence>
<geneLocation type="plasmid" evidence="2 4">
    <name>pRho-VOC14-C342</name>
</geneLocation>
<name>A0AAX3YQT4_RHOOP</name>
<dbReference type="Proteomes" id="UP001066327">
    <property type="component" value="Unassembled WGS sequence"/>
</dbReference>